<comment type="caution">
    <text evidence="11">The sequence shown here is derived from an EMBL/GenBank/DDBJ whole genome shotgun (WGS) entry which is preliminary data.</text>
</comment>
<keyword evidence="12" id="KW-1185">Reference proteome</keyword>
<dbReference type="InterPro" id="IPR049624">
    <property type="entry name" value="FOXN1_4"/>
</dbReference>
<feature type="domain" description="Fork-head" evidence="10">
    <location>
        <begin position="361"/>
        <end position="458"/>
    </location>
</feature>
<evidence type="ECO:0000256" key="8">
    <source>
        <dbReference type="SAM" id="Coils"/>
    </source>
</evidence>
<feature type="DNA-binding region" description="Fork-head" evidence="7">
    <location>
        <begin position="361"/>
        <end position="458"/>
    </location>
</feature>
<evidence type="ECO:0000256" key="2">
    <source>
        <dbReference type="ARBA" id="ARBA00022473"/>
    </source>
</evidence>
<keyword evidence="2" id="KW-0217">Developmental protein</keyword>
<dbReference type="PROSITE" id="PS50039">
    <property type="entry name" value="FORK_HEAD_3"/>
    <property type="match status" value="1"/>
</dbReference>
<dbReference type="InterPro" id="IPR036388">
    <property type="entry name" value="WH-like_DNA-bd_sf"/>
</dbReference>
<evidence type="ECO:0000313" key="11">
    <source>
        <dbReference type="EMBL" id="KAJ8920153.1"/>
    </source>
</evidence>
<dbReference type="AlphaFoldDB" id="A0AAV8W0P4"/>
<dbReference type="EMBL" id="JANEYG010000015">
    <property type="protein sequence ID" value="KAJ8920153.1"/>
    <property type="molecule type" value="Genomic_DNA"/>
</dbReference>
<feature type="coiled-coil region" evidence="8">
    <location>
        <begin position="549"/>
        <end position="583"/>
    </location>
</feature>
<dbReference type="InterPro" id="IPR001766">
    <property type="entry name" value="Fork_head_dom"/>
</dbReference>
<dbReference type="PROSITE" id="PS00658">
    <property type="entry name" value="FORK_HEAD_2"/>
    <property type="match status" value="1"/>
</dbReference>
<evidence type="ECO:0000256" key="1">
    <source>
        <dbReference type="ARBA" id="ARBA00004123"/>
    </source>
</evidence>
<keyword evidence="3" id="KW-0805">Transcription regulation</keyword>
<evidence type="ECO:0000259" key="10">
    <source>
        <dbReference type="PROSITE" id="PS50039"/>
    </source>
</evidence>
<evidence type="ECO:0000256" key="7">
    <source>
        <dbReference type="PROSITE-ProRule" id="PRU00089"/>
    </source>
</evidence>
<evidence type="ECO:0000256" key="9">
    <source>
        <dbReference type="SAM" id="MobiDB-lite"/>
    </source>
</evidence>
<dbReference type="SUPFAM" id="SSF46785">
    <property type="entry name" value="Winged helix' DNA-binding domain"/>
    <property type="match status" value="1"/>
</dbReference>
<dbReference type="InterPro" id="IPR036390">
    <property type="entry name" value="WH_DNA-bd_sf"/>
</dbReference>
<evidence type="ECO:0000256" key="3">
    <source>
        <dbReference type="ARBA" id="ARBA00023015"/>
    </source>
</evidence>
<keyword evidence="6 7" id="KW-0539">Nucleus</keyword>
<dbReference type="GO" id="GO:0000976">
    <property type="term" value="F:transcription cis-regulatory region binding"/>
    <property type="evidence" value="ECO:0007669"/>
    <property type="project" value="TreeGrafter"/>
</dbReference>
<dbReference type="InterPro" id="IPR030456">
    <property type="entry name" value="TF_fork_head_CS_2"/>
</dbReference>
<keyword evidence="5" id="KW-0804">Transcription</keyword>
<gene>
    <name evidence="11" type="ORF">NQ315_011813</name>
</gene>
<dbReference type="PANTHER" id="PTHR46721">
    <property type="entry name" value="FORKHEAD BOX PROTEIN N1"/>
    <property type="match status" value="1"/>
</dbReference>
<proteinExistence type="predicted"/>
<comment type="subcellular location">
    <subcellularLocation>
        <location evidence="1 7">Nucleus</location>
    </subcellularLocation>
</comment>
<dbReference type="GO" id="GO:0000981">
    <property type="term" value="F:DNA-binding transcription factor activity, RNA polymerase II-specific"/>
    <property type="evidence" value="ECO:0007669"/>
    <property type="project" value="TreeGrafter"/>
</dbReference>
<evidence type="ECO:0000256" key="5">
    <source>
        <dbReference type="ARBA" id="ARBA00023163"/>
    </source>
</evidence>
<dbReference type="Gene3D" id="1.10.10.10">
    <property type="entry name" value="Winged helix-like DNA-binding domain superfamily/Winged helix DNA-binding domain"/>
    <property type="match status" value="1"/>
</dbReference>
<keyword evidence="4 7" id="KW-0238">DNA-binding</keyword>
<dbReference type="PANTHER" id="PTHR46721:SF3">
    <property type="entry name" value="FORKHEAD BOX N1"/>
    <property type="match status" value="1"/>
</dbReference>
<dbReference type="PRINTS" id="PR00053">
    <property type="entry name" value="FORKHEAD"/>
</dbReference>
<name>A0AAV8W0P4_9CUCU</name>
<keyword evidence="8" id="KW-0175">Coiled coil</keyword>
<sequence>MDCADSPIDFHNKNYKRTIRKDVLKEIKENFIKKFLRAGTVPEDFKVKWKFQNGGLGAESGVPSARAFKAAMRTPSAWFLVMFWKLGRILNWFHPSTKYKLHSSLSTTTSVIKIEDRSLQWFSYASKCRPAKYQAMSAAMDMFLSATDSLSFPDLLDIDIKSEIDTLVGGHNDFSGFNFNELPPLEFEDVHSIKWFNSNSNHSNLDFSGEDGPTMVNPNAVMPVMSLTQNMRSPSPSLKESHLTFSPATIKIAAIKPVGESVSVKKDLLNRLDEIEEKKPVFKAITKVTPILAKPAIKTITKTPTILTFRNTISRQIATPINVSQISNVATIRTVAPISISKKQITHNRIIFEDEERAFPKPAYSYSCLIAMALKNSRTGSLPVSEIYNFMCKHFPYFKTAPNGWKNSVRHNLSLNKCFEKIEKPVVNGAQRKGCLWAMNPAKISKMDEEVQKWSRKDPHAIKRAMINPENLEALERGELKFSCSYDESDNFGDSCGSAEELSEEGSDSEHEQEEREEVDTGGTTEYEYIQMREDDIEEVDVEVSDEVYEDMEDDQELLRVEMALAQKELLEYERTVNNKRRKTYILQN</sequence>
<dbReference type="GO" id="GO:0005634">
    <property type="term" value="C:nucleus"/>
    <property type="evidence" value="ECO:0007669"/>
    <property type="project" value="UniProtKB-SubCell"/>
</dbReference>
<feature type="region of interest" description="Disordered" evidence="9">
    <location>
        <begin position="489"/>
        <end position="526"/>
    </location>
</feature>
<accession>A0AAV8W0P4</accession>
<dbReference type="FunFam" id="1.10.10.10:FF:000122">
    <property type="entry name" value="Forkhead box protein N1"/>
    <property type="match status" value="1"/>
</dbReference>
<evidence type="ECO:0000256" key="6">
    <source>
        <dbReference type="ARBA" id="ARBA00023242"/>
    </source>
</evidence>
<reference evidence="11 12" key="1">
    <citation type="journal article" date="2023" name="Insect Mol. Biol.">
        <title>Genome sequencing provides insights into the evolution of gene families encoding plant cell wall-degrading enzymes in longhorned beetles.</title>
        <authorList>
            <person name="Shin N.R."/>
            <person name="Okamura Y."/>
            <person name="Kirsch R."/>
            <person name="Pauchet Y."/>
        </authorList>
    </citation>
    <scope>NUCLEOTIDE SEQUENCE [LARGE SCALE GENOMIC DNA]</scope>
    <source>
        <strain evidence="11">EAD_L_NR</strain>
    </source>
</reference>
<dbReference type="CDD" id="cd20030">
    <property type="entry name" value="FH_FOXN1-like"/>
    <property type="match status" value="1"/>
</dbReference>
<evidence type="ECO:0000313" key="12">
    <source>
        <dbReference type="Proteomes" id="UP001159042"/>
    </source>
</evidence>
<evidence type="ECO:0000256" key="4">
    <source>
        <dbReference type="ARBA" id="ARBA00023125"/>
    </source>
</evidence>
<protein>
    <recommendedName>
        <fullName evidence="10">Fork-head domain-containing protein</fullName>
    </recommendedName>
</protein>
<dbReference type="Pfam" id="PF00250">
    <property type="entry name" value="Forkhead"/>
    <property type="match status" value="1"/>
</dbReference>
<dbReference type="SMART" id="SM00339">
    <property type="entry name" value="FH"/>
    <property type="match status" value="1"/>
</dbReference>
<organism evidence="11 12">
    <name type="scientific">Exocentrus adspersus</name>
    <dbReference type="NCBI Taxonomy" id="1586481"/>
    <lineage>
        <taxon>Eukaryota</taxon>
        <taxon>Metazoa</taxon>
        <taxon>Ecdysozoa</taxon>
        <taxon>Arthropoda</taxon>
        <taxon>Hexapoda</taxon>
        <taxon>Insecta</taxon>
        <taxon>Pterygota</taxon>
        <taxon>Neoptera</taxon>
        <taxon>Endopterygota</taxon>
        <taxon>Coleoptera</taxon>
        <taxon>Polyphaga</taxon>
        <taxon>Cucujiformia</taxon>
        <taxon>Chrysomeloidea</taxon>
        <taxon>Cerambycidae</taxon>
        <taxon>Lamiinae</taxon>
        <taxon>Acanthocinini</taxon>
        <taxon>Exocentrus</taxon>
    </lineage>
</organism>
<dbReference type="Proteomes" id="UP001159042">
    <property type="component" value="Unassembled WGS sequence"/>
</dbReference>